<dbReference type="Gene3D" id="3.40.50.300">
    <property type="entry name" value="P-loop containing nucleotide triphosphate hydrolases"/>
    <property type="match status" value="1"/>
</dbReference>
<feature type="binding site" evidence="11">
    <location>
        <position position="50"/>
    </location>
    <ligand>
        <name>Mg(2+)</name>
        <dbReference type="ChEBI" id="CHEBI:18420"/>
        <label>2</label>
    </ligand>
</feature>
<evidence type="ECO:0000256" key="8">
    <source>
        <dbReference type="ARBA" id="ARBA00022917"/>
    </source>
</evidence>
<comment type="catalytic activity">
    <reaction evidence="10 11">
        <text>GTP + H2O = GDP + phosphate + H(+)</text>
        <dbReference type="Rhea" id="RHEA:19669"/>
        <dbReference type="ChEBI" id="CHEBI:15377"/>
        <dbReference type="ChEBI" id="CHEBI:15378"/>
        <dbReference type="ChEBI" id="CHEBI:37565"/>
        <dbReference type="ChEBI" id="CHEBI:43474"/>
        <dbReference type="ChEBI" id="CHEBI:58189"/>
        <dbReference type="EC" id="3.6.5.3"/>
    </reaction>
</comment>
<gene>
    <name evidence="11 13" type="primary">eif2g</name>
    <name evidence="13" type="ORF">MNV_60078</name>
</gene>
<dbReference type="InterPro" id="IPR027417">
    <property type="entry name" value="P-loop_NTPase"/>
</dbReference>
<keyword evidence="5 11" id="KW-0547">Nucleotide-binding</keyword>
<dbReference type="AlphaFoldDB" id="A0A284VSN3"/>
<reference evidence="14" key="1">
    <citation type="submission" date="2017-06" db="EMBL/GenBank/DDBJ databases">
        <authorList>
            <person name="Cremers G."/>
        </authorList>
    </citation>
    <scope>NUCLEOTIDE SEQUENCE [LARGE SCALE GENOMIC DNA]</scope>
</reference>
<dbReference type="PRINTS" id="PR00315">
    <property type="entry name" value="ELONGATNFCT"/>
</dbReference>
<feature type="domain" description="Tr-type G" evidence="12">
    <location>
        <begin position="38"/>
        <end position="235"/>
    </location>
</feature>
<feature type="binding site" evidence="11">
    <location>
        <position position="54"/>
    </location>
    <ligand>
        <name>Mg(2+)</name>
        <dbReference type="ChEBI" id="CHEBI:18420"/>
        <label>1</label>
    </ligand>
</feature>
<keyword evidence="8 11" id="KW-0648">Protein biosynthesis</keyword>
<feature type="binding site" evidence="11">
    <location>
        <position position="75"/>
    </location>
    <ligand>
        <name>Mg(2+)</name>
        <dbReference type="ChEBI" id="CHEBI:18420"/>
        <label>2</label>
    </ligand>
</feature>
<feature type="binding site" evidence="11">
    <location>
        <position position="93"/>
    </location>
    <ligand>
        <name>Zn(2+)</name>
        <dbReference type="ChEBI" id="CHEBI:29105"/>
    </ligand>
</feature>
<evidence type="ECO:0000256" key="6">
    <source>
        <dbReference type="ARBA" id="ARBA00022801"/>
    </source>
</evidence>
<dbReference type="SUPFAM" id="SSF50465">
    <property type="entry name" value="EF-Tu/eEF-1alpha/eIF2-gamma C-terminal domain"/>
    <property type="match status" value="1"/>
</dbReference>
<dbReference type="Pfam" id="PF00009">
    <property type="entry name" value="GTP_EFTU"/>
    <property type="match status" value="1"/>
</dbReference>
<dbReference type="FunFam" id="2.40.30.10:FF:000009">
    <property type="entry name" value="Eukaryotic translation initiation factor 2 subunit gamma"/>
    <property type="match status" value="1"/>
</dbReference>
<feature type="binding site" evidence="11">
    <location>
        <begin position="50"/>
        <end position="55"/>
    </location>
    <ligand>
        <name>GTP</name>
        <dbReference type="ChEBI" id="CHEBI:37565"/>
    </ligand>
</feature>
<keyword evidence="11" id="KW-0862">Zinc</keyword>
<dbReference type="Gene3D" id="2.40.30.10">
    <property type="entry name" value="Translation factors"/>
    <property type="match status" value="2"/>
</dbReference>
<protein>
    <recommendedName>
        <fullName evidence="11">Translation initiation factor 2 subunit gamma</fullName>
        <ecNumber evidence="11">3.6.5.3</ecNumber>
    </recommendedName>
    <alternativeName>
        <fullName evidence="11">aIF2-gamma</fullName>
    </alternativeName>
    <alternativeName>
        <fullName evidence="11">eIF-2-gamma</fullName>
    </alternativeName>
</protein>
<dbReference type="HAMAP" id="MF_00119">
    <property type="entry name" value="eIF_2_gamma"/>
    <property type="match status" value="1"/>
</dbReference>
<feature type="binding site" evidence="11">
    <location>
        <position position="105"/>
    </location>
    <ligand>
        <name>Zn(2+)</name>
        <dbReference type="ChEBI" id="CHEBI:29105"/>
    </ligand>
</feature>
<evidence type="ECO:0000259" key="12">
    <source>
        <dbReference type="PROSITE" id="PS51722"/>
    </source>
</evidence>
<dbReference type="GO" id="GO:0000049">
    <property type="term" value="F:tRNA binding"/>
    <property type="evidence" value="ECO:0007669"/>
    <property type="project" value="InterPro"/>
</dbReference>
<dbReference type="InterPro" id="IPR009000">
    <property type="entry name" value="Transl_B-barrel_sf"/>
</dbReference>
<feature type="binding site" evidence="11">
    <location>
        <position position="90"/>
    </location>
    <ligand>
        <name>Zn(2+)</name>
        <dbReference type="ChEBI" id="CHEBI:29105"/>
    </ligand>
</feature>
<feature type="binding site" evidence="11">
    <location>
        <position position="108"/>
    </location>
    <ligand>
        <name>Zn(2+)</name>
        <dbReference type="ChEBI" id="CHEBI:29105"/>
    </ligand>
</feature>
<comment type="function">
    <text evidence="11">eIF-2 functions in the early steps of protein synthesis by forming a ternary complex with GTP and initiator tRNA.</text>
</comment>
<accession>A0A284VSN3</accession>
<dbReference type="EMBL" id="FZMP01000207">
    <property type="protein sequence ID" value="SNQ62197.1"/>
    <property type="molecule type" value="Genomic_DNA"/>
</dbReference>
<dbReference type="Pfam" id="PF09173">
    <property type="entry name" value="eIF2_C"/>
    <property type="match status" value="1"/>
</dbReference>
<dbReference type="InterPro" id="IPR044128">
    <property type="entry name" value="eIF2g_GTP-bd"/>
</dbReference>
<keyword evidence="6 11" id="KW-0378">Hydrolase</keyword>
<dbReference type="NCBIfam" id="TIGR00231">
    <property type="entry name" value="small_GTP"/>
    <property type="match status" value="1"/>
</dbReference>
<feature type="binding site" evidence="11">
    <location>
        <begin position="178"/>
        <end position="181"/>
    </location>
    <ligand>
        <name>GTP</name>
        <dbReference type="ChEBI" id="CHEBI:37565"/>
    </ligand>
</feature>
<dbReference type="GO" id="GO:0003746">
    <property type="term" value="F:translation elongation factor activity"/>
    <property type="evidence" value="ECO:0007669"/>
    <property type="project" value="UniProtKB-UniRule"/>
</dbReference>
<evidence type="ECO:0000256" key="3">
    <source>
        <dbReference type="ARBA" id="ARBA00022540"/>
    </source>
</evidence>
<dbReference type="GO" id="GO:0001731">
    <property type="term" value="P:formation of translation preinitiation complex"/>
    <property type="evidence" value="ECO:0007669"/>
    <property type="project" value="TreeGrafter"/>
</dbReference>
<dbReference type="NCBIfam" id="TIGR03680">
    <property type="entry name" value="eif2g_arch"/>
    <property type="match status" value="1"/>
</dbReference>
<comment type="cofactor">
    <cofactor evidence="1 11">
        <name>Mg(2+)</name>
        <dbReference type="ChEBI" id="CHEBI:18420"/>
    </cofactor>
</comment>
<dbReference type="InterPro" id="IPR050543">
    <property type="entry name" value="eIF2G"/>
</dbReference>
<dbReference type="GO" id="GO:0003743">
    <property type="term" value="F:translation initiation factor activity"/>
    <property type="evidence" value="ECO:0007669"/>
    <property type="project" value="UniProtKB-KW"/>
</dbReference>
<keyword evidence="9 11" id="KW-0342">GTP-binding</keyword>
<dbReference type="InterPro" id="IPR044127">
    <property type="entry name" value="eIF2g_dom_2"/>
</dbReference>
<dbReference type="SUPFAM" id="SSF52540">
    <property type="entry name" value="P-loop containing nucleoside triphosphate hydrolases"/>
    <property type="match status" value="1"/>
</dbReference>
<dbReference type="FunFam" id="3.40.50.300:FF:000065">
    <property type="entry name" value="Eukaryotic translation initiation factor 2 subunit gamma"/>
    <property type="match status" value="1"/>
</dbReference>
<dbReference type="InterPro" id="IPR004161">
    <property type="entry name" value="EFTu-like_2"/>
</dbReference>
<dbReference type="PANTHER" id="PTHR42854">
    <property type="entry name" value="EUKARYOTIC TRANSLATION INITIATION FACTOR 2 SUBUNIT 3 FAMILY MEMBER"/>
    <property type="match status" value="1"/>
</dbReference>
<dbReference type="NCBIfam" id="NF003077">
    <property type="entry name" value="PRK04000.1"/>
    <property type="match status" value="1"/>
</dbReference>
<evidence type="ECO:0000256" key="9">
    <source>
        <dbReference type="ARBA" id="ARBA00023134"/>
    </source>
</evidence>
<dbReference type="SUPFAM" id="SSF50447">
    <property type="entry name" value="Translation proteins"/>
    <property type="match status" value="1"/>
</dbReference>
<evidence type="ECO:0000256" key="7">
    <source>
        <dbReference type="ARBA" id="ARBA00022842"/>
    </source>
</evidence>
<dbReference type="InterPro" id="IPR009001">
    <property type="entry name" value="Transl_elong_EF1A/Init_IF2_C"/>
</dbReference>
<dbReference type="InterPro" id="IPR015256">
    <property type="entry name" value="eIF2g_C"/>
</dbReference>
<dbReference type="EC" id="3.6.5.3" evidence="11"/>
<dbReference type="GO" id="GO:0005829">
    <property type="term" value="C:cytosol"/>
    <property type="evidence" value="ECO:0007669"/>
    <property type="project" value="TreeGrafter"/>
</dbReference>
<feature type="binding site" evidence="11">
    <location>
        <begin position="213"/>
        <end position="215"/>
    </location>
    <ligand>
        <name>GTP</name>
        <dbReference type="ChEBI" id="CHEBI:37565"/>
    </ligand>
</feature>
<dbReference type="GO" id="GO:0003924">
    <property type="term" value="F:GTPase activity"/>
    <property type="evidence" value="ECO:0007669"/>
    <property type="project" value="InterPro"/>
</dbReference>
<evidence type="ECO:0000256" key="1">
    <source>
        <dbReference type="ARBA" id="ARBA00001946"/>
    </source>
</evidence>
<evidence type="ECO:0000256" key="11">
    <source>
        <dbReference type="HAMAP-Rule" id="MF_00119"/>
    </source>
</evidence>
<organism evidence="13 14">
    <name type="scientific">Candidatus Methanoperedens nitratireducens</name>
    <dbReference type="NCBI Taxonomy" id="1392998"/>
    <lineage>
        <taxon>Archaea</taxon>
        <taxon>Methanobacteriati</taxon>
        <taxon>Methanobacteriota</taxon>
        <taxon>Stenosarchaea group</taxon>
        <taxon>Methanomicrobia</taxon>
        <taxon>Methanosarcinales</taxon>
        <taxon>ANME-2 cluster</taxon>
        <taxon>Candidatus Methanoperedentaceae</taxon>
        <taxon>Candidatus Methanoperedens</taxon>
    </lineage>
</organism>
<evidence type="ECO:0000256" key="5">
    <source>
        <dbReference type="ARBA" id="ARBA00022741"/>
    </source>
</evidence>
<keyword evidence="14" id="KW-1185">Reference proteome</keyword>
<name>A0A284VSN3_9EURY</name>
<feature type="binding site" evidence="11">
    <location>
        <position position="77"/>
    </location>
    <ligand>
        <name>Mg(2+)</name>
        <dbReference type="ChEBI" id="CHEBI:18420"/>
        <label>1</label>
    </ligand>
</feature>
<dbReference type="STRING" id="1392998.ANME2D_02950"/>
<dbReference type="CDD" id="cd15490">
    <property type="entry name" value="eIF2_gamma_III"/>
    <property type="match status" value="1"/>
</dbReference>
<proteinExistence type="inferred from homology"/>
<evidence type="ECO:0000256" key="2">
    <source>
        <dbReference type="ARBA" id="ARBA00005388"/>
    </source>
</evidence>
<comment type="subunit">
    <text evidence="11">Heterotrimer composed of an alpha, a beta and a gamma chain.</text>
</comment>
<evidence type="ECO:0000313" key="14">
    <source>
        <dbReference type="Proteomes" id="UP000218615"/>
    </source>
</evidence>
<sequence length="446" mass="48202">MWLKIVRSEGYFTRDVKAVKYKEPNLSTLFSYWRISLQPVVNIGIVGHVDHGKTTLVKALSGAWTDRHSEEIKRGISIRLGYADVVLRKCPGCPEPENYTTKEVCEKCGAKSEILRAISFVDSPGHETLMATMLSGAALMDGALLVIAANETCPQPQTKEHLMALNIIGIKNIVIIQNKIDLVPREKVIENYNQIKAFVKGTVAENAPVIPVSAQQNTNIDLVIEAIEKYIPTPKRDLDKPPLMFVARSFDVNKPGTSPDKLVGGVIGGSLSCGRLRPGEEIELRPGRKVEAGGTVKWVSIKTDITRIHAGNEEIEEARPGGLIGVGTKLDPSLTKSDALVGQVAGLAGSMPPTIEGFVMETKLLPRVVGVSDESKVEPIRSNEPLMLNIGTATTIGVVTSARASDAEVKLKRPVCAGKGSSIAISRRVGARWRLIGSGILIKEVK</sequence>
<dbReference type="Proteomes" id="UP000218615">
    <property type="component" value="Unassembled WGS sequence"/>
</dbReference>
<keyword evidence="4 11" id="KW-0479">Metal-binding</keyword>
<dbReference type="PANTHER" id="PTHR42854:SF3">
    <property type="entry name" value="EUKARYOTIC TRANSLATION INITIATION FACTOR 2 SUBUNIT 3-RELATED"/>
    <property type="match status" value="1"/>
</dbReference>
<dbReference type="FunFam" id="2.40.30.10:FF:000075">
    <property type="entry name" value="Translation initiation factor 2 subunit gamma"/>
    <property type="match status" value="1"/>
</dbReference>
<evidence type="ECO:0000256" key="10">
    <source>
        <dbReference type="ARBA" id="ARBA00048107"/>
    </source>
</evidence>
<dbReference type="Pfam" id="PF03144">
    <property type="entry name" value="GTP_EFTU_D2"/>
    <property type="match status" value="1"/>
</dbReference>
<dbReference type="GO" id="GO:0005525">
    <property type="term" value="F:GTP binding"/>
    <property type="evidence" value="ECO:0007669"/>
    <property type="project" value="UniProtKB-UniRule"/>
</dbReference>
<dbReference type="InterPro" id="IPR022424">
    <property type="entry name" value="TIF2_gsu"/>
</dbReference>
<keyword evidence="3 11" id="KW-0396">Initiation factor</keyword>
<comment type="similarity">
    <text evidence="2 11">Belongs to the TRAFAC class translation factor GTPase superfamily. Classic translation factor GTPase family. EIF2G subfamily.</text>
</comment>
<dbReference type="CDD" id="cd01888">
    <property type="entry name" value="eIF2_gamma"/>
    <property type="match status" value="1"/>
</dbReference>
<dbReference type="InterPro" id="IPR000795">
    <property type="entry name" value="T_Tr_GTP-bd_dom"/>
</dbReference>
<evidence type="ECO:0000313" key="13">
    <source>
        <dbReference type="EMBL" id="SNQ62197.1"/>
    </source>
</evidence>
<dbReference type="CDD" id="cd03688">
    <property type="entry name" value="eIF2_gamma_II"/>
    <property type="match status" value="1"/>
</dbReference>
<dbReference type="InterPro" id="IPR005225">
    <property type="entry name" value="Small_GTP-bd"/>
</dbReference>
<keyword evidence="7 11" id="KW-0460">Magnesium</keyword>
<dbReference type="GO" id="GO:0046872">
    <property type="term" value="F:metal ion binding"/>
    <property type="evidence" value="ECO:0007669"/>
    <property type="project" value="UniProtKB-KW"/>
</dbReference>
<evidence type="ECO:0000256" key="4">
    <source>
        <dbReference type="ARBA" id="ARBA00022723"/>
    </source>
</evidence>
<dbReference type="PROSITE" id="PS51722">
    <property type="entry name" value="G_TR_2"/>
    <property type="match status" value="1"/>
</dbReference>